<reference evidence="2 3" key="1">
    <citation type="submission" date="2019-04" db="EMBL/GenBank/DDBJ databases">
        <title>An improved genome assembly and genetic linkage map for asparagus bean, Vigna unguiculata ssp. sesquipedialis.</title>
        <authorList>
            <person name="Xia Q."/>
            <person name="Zhang R."/>
            <person name="Dong Y."/>
        </authorList>
    </citation>
    <scope>NUCLEOTIDE SEQUENCE [LARGE SCALE GENOMIC DNA]</scope>
    <source>
        <tissue evidence="2">Leaf</tissue>
    </source>
</reference>
<gene>
    <name evidence="2" type="ORF">DEO72_LG1g3010</name>
</gene>
<accession>A0A4D6KXS5</accession>
<name>A0A4D6KXS5_VIGUN</name>
<keyword evidence="3" id="KW-1185">Reference proteome</keyword>
<organism evidence="2 3">
    <name type="scientific">Vigna unguiculata</name>
    <name type="common">Cowpea</name>
    <dbReference type="NCBI Taxonomy" id="3917"/>
    <lineage>
        <taxon>Eukaryota</taxon>
        <taxon>Viridiplantae</taxon>
        <taxon>Streptophyta</taxon>
        <taxon>Embryophyta</taxon>
        <taxon>Tracheophyta</taxon>
        <taxon>Spermatophyta</taxon>
        <taxon>Magnoliopsida</taxon>
        <taxon>eudicotyledons</taxon>
        <taxon>Gunneridae</taxon>
        <taxon>Pentapetalae</taxon>
        <taxon>rosids</taxon>
        <taxon>fabids</taxon>
        <taxon>Fabales</taxon>
        <taxon>Fabaceae</taxon>
        <taxon>Papilionoideae</taxon>
        <taxon>50 kb inversion clade</taxon>
        <taxon>NPAAA clade</taxon>
        <taxon>indigoferoid/millettioid clade</taxon>
        <taxon>Phaseoleae</taxon>
        <taxon>Vigna</taxon>
    </lineage>
</organism>
<feature type="region of interest" description="Disordered" evidence="1">
    <location>
        <begin position="1"/>
        <end position="53"/>
    </location>
</feature>
<sequence>MSCTNLNDEKGKISNYSAGGGATFTPIDELEGMGGVTGDAEGVDEGGGEDRPLEAVRVAPAIEVGEYEANG</sequence>
<evidence type="ECO:0000313" key="2">
    <source>
        <dbReference type="EMBL" id="QCD79371.1"/>
    </source>
</evidence>
<dbReference type="EMBL" id="CP039345">
    <property type="protein sequence ID" value="QCD79371.1"/>
    <property type="molecule type" value="Genomic_DNA"/>
</dbReference>
<evidence type="ECO:0000256" key="1">
    <source>
        <dbReference type="SAM" id="MobiDB-lite"/>
    </source>
</evidence>
<dbReference type="AlphaFoldDB" id="A0A4D6KXS5"/>
<protein>
    <submittedName>
        <fullName evidence="2">Uncharacterized protein</fullName>
    </submittedName>
</protein>
<evidence type="ECO:0000313" key="3">
    <source>
        <dbReference type="Proteomes" id="UP000501690"/>
    </source>
</evidence>
<proteinExistence type="predicted"/>
<dbReference type="Proteomes" id="UP000501690">
    <property type="component" value="Linkage Group LG1"/>
</dbReference>